<dbReference type="SUPFAM" id="SSF53850">
    <property type="entry name" value="Periplasmic binding protein-like II"/>
    <property type="match status" value="1"/>
</dbReference>
<feature type="signal peptide" evidence="2">
    <location>
        <begin position="1"/>
        <end position="21"/>
    </location>
</feature>
<accession>A0ABY6DS45</accession>
<evidence type="ECO:0000313" key="4">
    <source>
        <dbReference type="Proteomes" id="UP001061302"/>
    </source>
</evidence>
<name>A0ABY6DS45_9NEIS</name>
<sequence>MKTATYFAAATALALSLSAFAKPYPDHYPSSYANLVAAAKKEGKLIIYAATDTAAARPLLKDFEALYPGIKVEYNDMNTTELYNRFISESAAGSTSADVLWSSAMDLQIKLVNDGFTASYSSPEIPKLPSWSYYQNQAYGTTYEPVVFVYNKRLLSAAEVPHTHADLAKLIKGNPEKFKGKITTYDIEKSGVGFTYLTQDVRAGGAATWDIVRTMGSSGLRLQSSTGTMLERISSGENLIGYNMIGSYAYAKAKKDPAIGYVYPKDYTLVMSRLMTIAKNAKNPNAARLWVDYLLSKRGQTLLAQESDLYSLRADVTGETTISELTKLLGNSLKPIQVGPGLLVYLDQAKRLEFLKQWRQAIQR</sequence>
<feature type="chain" id="PRO_5045858233" evidence="2">
    <location>
        <begin position="22"/>
        <end position="364"/>
    </location>
</feature>
<gene>
    <name evidence="3" type="ORF">N8I74_09135</name>
</gene>
<protein>
    <submittedName>
        <fullName evidence="3">ABC transporter substrate-binding protein</fullName>
    </submittedName>
</protein>
<dbReference type="RefSeq" id="WP_263126583.1">
    <property type="nucleotide sequence ID" value="NZ_CP106753.1"/>
</dbReference>
<evidence type="ECO:0000313" key="3">
    <source>
        <dbReference type="EMBL" id="UXY17152.1"/>
    </source>
</evidence>
<keyword evidence="4" id="KW-1185">Reference proteome</keyword>
<dbReference type="EMBL" id="CP106753">
    <property type="protein sequence ID" value="UXY17152.1"/>
    <property type="molecule type" value="Genomic_DNA"/>
</dbReference>
<organism evidence="3 4">
    <name type="scientific">Chitiniphilus purpureus</name>
    <dbReference type="NCBI Taxonomy" id="2981137"/>
    <lineage>
        <taxon>Bacteria</taxon>
        <taxon>Pseudomonadati</taxon>
        <taxon>Pseudomonadota</taxon>
        <taxon>Betaproteobacteria</taxon>
        <taxon>Neisseriales</taxon>
        <taxon>Chitinibacteraceae</taxon>
        <taxon>Chitiniphilus</taxon>
    </lineage>
</organism>
<evidence type="ECO:0000256" key="2">
    <source>
        <dbReference type="SAM" id="SignalP"/>
    </source>
</evidence>
<proteinExistence type="predicted"/>
<dbReference type="Proteomes" id="UP001061302">
    <property type="component" value="Chromosome"/>
</dbReference>
<keyword evidence="1 2" id="KW-0732">Signal</keyword>
<evidence type="ECO:0000256" key="1">
    <source>
        <dbReference type="ARBA" id="ARBA00022729"/>
    </source>
</evidence>
<reference evidence="3" key="1">
    <citation type="submission" date="2022-10" db="EMBL/GenBank/DDBJ databases">
        <title>Chitiniphilus purpureus sp. nov., a novel chitin-degrading bacterium isolated from crawfish pond sediment.</title>
        <authorList>
            <person name="Li K."/>
        </authorList>
    </citation>
    <scope>NUCLEOTIDE SEQUENCE</scope>
    <source>
        <strain evidence="3">CD1</strain>
    </source>
</reference>
<dbReference type="PANTHER" id="PTHR30006">
    <property type="entry name" value="THIAMINE-BINDING PERIPLASMIC PROTEIN-RELATED"/>
    <property type="match status" value="1"/>
</dbReference>
<dbReference type="PANTHER" id="PTHR30006:SF25">
    <property type="entry name" value="PHOSPHOGLYCERATE TRANSPORT REGULATORY PROTEIN PGTC"/>
    <property type="match status" value="1"/>
</dbReference>
<dbReference type="Pfam" id="PF13416">
    <property type="entry name" value="SBP_bac_8"/>
    <property type="match status" value="1"/>
</dbReference>
<dbReference type="InterPro" id="IPR006059">
    <property type="entry name" value="SBP"/>
</dbReference>
<dbReference type="Gene3D" id="3.40.190.10">
    <property type="entry name" value="Periplasmic binding protein-like II"/>
    <property type="match status" value="2"/>
</dbReference>